<dbReference type="SUPFAM" id="SSF55174">
    <property type="entry name" value="Alpha-L RNA-binding motif"/>
    <property type="match status" value="1"/>
</dbReference>
<name>A0A1F6VC22_9PROT</name>
<dbReference type="EMBL" id="MFSP01000067">
    <property type="protein sequence ID" value="OGI67109.1"/>
    <property type="molecule type" value="Genomic_DNA"/>
</dbReference>
<dbReference type="Gene3D" id="3.10.290.10">
    <property type="entry name" value="RNA-binding S4 domain"/>
    <property type="match status" value="1"/>
</dbReference>
<dbReference type="SUPFAM" id="SSF55120">
    <property type="entry name" value="Pseudouridine synthase"/>
    <property type="match status" value="1"/>
</dbReference>
<dbReference type="FunFam" id="3.30.70.1560:FF:000001">
    <property type="entry name" value="Pseudouridine synthase"/>
    <property type="match status" value="1"/>
</dbReference>
<dbReference type="PANTHER" id="PTHR47683:SF3">
    <property type="entry name" value="RIBOSOMAL LARGE SUBUNIT PSEUDOURIDINE SYNTHASE B"/>
    <property type="match status" value="1"/>
</dbReference>
<dbReference type="PROSITE" id="PS50889">
    <property type="entry name" value="S4"/>
    <property type="match status" value="1"/>
</dbReference>
<evidence type="ECO:0000256" key="5">
    <source>
        <dbReference type="ARBA" id="ARBA00036944"/>
    </source>
</evidence>
<dbReference type="InterPro" id="IPR018496">
    <property type="entry name" value="PsdUridine_synth_RsuA/RluB_CS"/>
</dbReference>
<dbReference type="Pfam" id="PF00849">
    <property type="entry name" value="PseudoU_synth_2"/>
    <property type="match status" value="1"/>
</dbReference>
<comment type="function">
    <text evidence="6">Responsible for synthesis of pseudouridine from uracil-2605 in 23S ribosomal RNA.</text>
</comment>
<sequence>MTSKVERRDARPQPAADEKLQKVLARAGVGSRREMERWIEEGRITVDGRAAKLGDRVQSGQRLRIDGRLLPSPTLAPKPRVLLYHKPEGEMTTRSDPQGRPTVFDNLPSIRHGRWVAIGRLDVNSSGLLLFTTDGELAHRLMHPSAEVEREYAVRVLGAVAMESIQRLTSGVTLDDGPARFDSVIDAGGSGANHWYHVVLREGRNREVRRMWEAIGAKVSRLIRVRYGIVTLPRLLRPGRNADLEPDKLSELYQSVGLTVPKTKRAVSVNKRGRNRSTRSR</sequence>
<dbReference type="NCBIfam" id="TIGR00093">
    <property type="entry name" value="pseudouridine synthase"/>
    <property type="match status" value="1"/>
</dbReference>
<dbReference type="InterPro" id="IPR020094">
    <property type="entry name" value="TruA/RsuA/RluB/E/F_N"/>
</dbReference>
<dbReference type="Pfam" id="PF01479">
    <property type="entry name" value="S4"/>
    <property type="match status" value="1"/>
</dbReference>
<evidence type="ECO:0000256" key="6">
    <source>
        <dbReference type="ARBA" id="ARBA00037383"/>
    </source>
</evidence>
<dbReference type="GO" id="GO:0000455">
    <property type="term" value="P:enzyme-directed rRNA pseudouridine synthesis"/>
    <property type="evidence" value="ECO:0007669"/>
    <property type="project" value="UniProtKB-ARBA"/>
</dbReference>
<evidence type="ECO:0000313" key="12">
    <source>
        <dbReference type="Proteomes" id="UP000179076"/>
    </source>
</evidence>
<dbReference type="InterPro" id="IPR002942">
    <property type="entry name" value="S4_RNA-bd"/>
</dbReference>
<dbReference type="CDD" id="cd00165">
    <property type="entry name" value="S4"/>
    <property type="match status" value="1"/>
</dbReference>
<dbReference type="GO" id="GO:0005829">
    <property type="term" value="C:cytosol"/>
    <property type="evidence" value="ECO:0007669"/>
    <property type="project" value="UniProtKB-ARBA"/>
</dbReference>
<dbReference type="Gene3D" id="3.30.70.580">
    <property type="entry name" value="Pseudouridine synthase I, catalytic domain, N-terminal subdomain"/>
    <property type="match status" value="1"/>
</dbReference>
<gene>
    <name evidence="11" type="ORF">A2W18_03085</name>
</gene>
<dbReference type="InterPro" id="IPR006145">
    <property type="entry name" value="PsdUridine_synth_RsuA/RluA"/>
</dbReference>
<proteinExistence type="inferred from homology"/>
<dbReference type="GO" id="GO:0160139">
    <property type="term" value="F:23S rRNA pseudouridine(2605) synthase activity"/>
    <property type="evidence" value="ECO:0007669"/>
    <property type="project" value="UniProtKB-EC"/>
</dbReference>
<dbReference type="CDD" id="cd02556">
    <property type="entry name" value="PseudoU_synth_RluB"/>
    <property type="match status" value="1"/>
</dbReference>
<dbReference type="FunFam" id="3.30.70.580:FF:000009">
    <property type="entry name" value="Pseudouridine synthase"/>
    <property type="match status" value="1"/>
</dbReference>
<protein>
    <recommendedName>
        <fullName evidence="8">Pseudouridine synthase</fullName>
        <ecNumber evidence="8">5.4.99.-</ecNumber>
    </recommendedName>
</protein>
<dbReference type="Proteomes" id="UP000179076">
    <property type="component" value="Unassembled WGS sequence"/>
</dbReference>
<dbReference type="InterPro" id="IPR000748">
    <property type="entry name" value="PsdUridine_synth_RsuA/RluB/E/F"/>
</dbReference>
<evidence type="ECO:0000259" key="10">
    <source>
        <dbReference type="SMART" id="SM00363"/>
    </source>
</evidence>
<keyword evidence="3 7" id="KW-0694">RNA-binding</keyword>
<dbReference type="PANTHER" id="PTHR47683">
    <property type="entry name" value="PSEUDOURIDINE SYNTHASE FAMILY PROTEIN-RELATED"/>
    <property type="match status" value="1"/>
</dbReference>
<keyword evidence="2" id="KW-0698">rRNA processing</keyword>
<evidence type="ECO:0000313" key="11">
    <source>
        <dbReference type="EMBL" id="OGI67109.1"/>
    </source>
</evidence>
<organism evidence="11 12">
    <name type="scientific">Candidatus Muproteobacteria bacterium RBG_16_60_9</name>
    <dbReference type="NCBI Taxonomy" id="1817755"/>
    <lineage>
        <taxon>Bacteria</taxon>
        <taxon>Pseudomonadati</taxon>
        <taxon>Pseudomonadota</taxon>
        <taxon>Candidatus Muproteobacteria</taxon>
    </lineage>
</organism>
<dbReference type="EC" id="5.4.99.-" evidence="8"/>
<evidence type="ECO:0000256" key="7">
    <source>
        <dbReference type="PROSITE-ProRule" id="PRU00182"/>
    </source>
</evidence>
<feature type="compositionally biased region" description="Basic and acidic residues" evidence="9">
    <location>
        <begin position="1"/>
        <end position="21"/>
    </location>
</feature>
<evidence type="ECO:0000256" key="9">
    <source>
        <dbReference type="SAM" id="MobiDB-lite"/>
    </source>
</evidence>
<dbReference type="Gene3D" id="3.30.70.1560">
    <property type="entry name" value="Alpha-L RNA-binding motif"/>
    <property type="match status" value="1"/>
</dbReference>
<accession>A0A1F6VC22</accession>
<dbReference type="InterPro" id="IPR036986">
    <property type="entry name" value="S4_RNA-bd_sf"/>
</dbReference>
<reference evidence="11 12" key="1">
    <citation type="journal article" date="2016" name="Nat. Commun.">
        <title>Thousands of microbial genomes shed light on interconnected biogeochemical processes in an aquifer system.</title>
        <authorList>
            <person name="Anantharaman K."/>
            <person name="Brown C.T."/>
            <person name="Hug L.A."/>
            <person name="Sharon I."/>
            <person name="Castelle C.J."/>
            <person name="Probst A.J."/>
            <person name="Thomas B.C."/>
            <person name="Singh A."/>
            <person name="Wilkins M.J."/>
            <person name="Karaoz U."/>
            <person name="Brodie E.L."/>
            <person name="Williams K.H."/>
            <person name="Hubbard S.S."/>
            <person name="Banfield J.F."/>
        </authorList>
    </citation>
    <scope>NUCLEOTIDE SEQUENCE [LARGE SCALE GENOMIC DNA]</scope>
</reference>
<keyword evidence="4 8" id="KW-0413">Isomerase</keyword>
<evidence type="ECO:0000256" key="4">
    <source>
        <dbReference type="ARBA" id="ARBA00023235"/>
    </source>
</evidence>
<comment type="caution">
    <text evidence="11">The sequence shown here is derived from an EMBL/GenBank/DDBJ whole genome shotgun (WGS) entry which is preliminary data.</text>
</comment>
<dbReference type="AlphaFoldDB" id="A0A1F6VC22"/>
<comment type="similarity">
    <text evidence="1 8">Belongs to the pseudouridine synthase RsuA family.</text>
</comment>
<comment type="catalytic activity">
    <reaction evidence="5">
        <text>uridine(2605) in 23S rRNA = pseudouridine(2605) in 23S rRNA</text>
        <dbReference type="Rhea" id="RHEA:42520"/>
        <dbReference type="Rhea" id="RHEA-COMP:10095"/>
        <dbReference type="Rhea" id="RHEA-COMP:10096"/>
        <dbReference type="ChEBI" id="CHEBI:65314"/>
        <dbReference type="ChEBI" id="CHEBI:65315"/>
        <dbReference type="EC" id="5.4.99.22"/>
    </reaction>
</comment>
<evidence type="ECO:0000256" key="1">
    <source>
        <dbReference type="ARBA" id="ARBA00008348"/>
    </source>
</evidence>
<dbReference type="InterPro" id="IPR050343">
    <property type="entry name" value="RsuA_PseudoU_synthase"/>
</dbReference>
<evidence type="ECO:0000256" key="8">
    <source>
        <dbReference type="RuleBase" id="RU003887"/>
    </source>
</evidence>
<evidence type="ECO:0000256" key="2">
    <source>
        <dbReference type="ARBA" id="ARBA00022552"/>
    </source>
</evidence>
<dbReference type="NCBIfam" id="NF007976">
    <property type="entry name" value="PRK10700.1"/>
    <property type="match status" value="1"/>
</dbReference>
<dbReference type="SMART" id="SM00363">
    <property type="entry name" value="S4"/>
    <property type="match status" value="1"/>
</dbReference>
<dbReference type="InterPro" id="IPR020103">
    <property type="entry name" value="PsdUridine_synth_cat_dom_sf"/>
</dbReference>
<dbReference type="PROSITE" id="PS01149">
    <property type="entry name" value="PSI_RSU"/>
    <property type="match status" value="1"/>
</dbReference>
<dbReference type="GO" id="GO:0003723">
    <property type="term" value="F:RNA binding"/>
    <property type="evidence" value="ECO:0007669"/>
    <property type="project" value="UniProtKB-KW"/>
</dbReference>
<feature type="domain" description="RNA-binding S4" evidence="10">
    <location>
        <begin position="18"/>
        <end position="79"/>
    </location>
</feature>
<evidence type="ECO:0000256" key="3">
    <source>
        <dbReference type="ARBA" id="ARBA00022884"/>
    </source>
</evidence>
<dbReference type="FunFam" id="3.10.290.10:FF:000003">
    <property type="entry name" value="Pseudouridine synthase"/>
    <property type="match status" value="1"/>
</dbReference>
<dbReference type="InterPro" id="IPR042092">
    <property type="entry name" value="PsdUridine_s_RsuA/RluB/E/F_cat"/>
</dbReference>
<feature type="region of interest" description="Disordered" evidence="9">
    <location>
        <begin position="1"/>
        <end position="22"/>
    </location>
</feature>